<gene>
    <name evidence="2" type="ORF">RRG08_002960</name>
</gene>
<evidence type="ECO:0000256" key="1">
    <source>
        <dbReference type="SAM" id="MobiDB-lite"/>
    </source>
</evidence>
<dbReference type="Proteomes" id="UP001283361">
    <property type="component" value="Unassembled WGS sequence"/>
</dbReference>
<comment type="caution">
    <text evidence="2">The sequence shown here is derived from an EMBL/GenBank/DDBJ whole genome shotgun (WGS) entry which is preliminary data.</text>
</comment>
<evidence type="ECO:0000313" key="3">
    <source>
        <dbReference type="Proteomes" id="UP001283361"/>
    </source>
</evidence>
<reference evidence="2" key="1">
    <citation type="journal article" date="2023" name="G3 (Bethesda)">
        <title>A reference genome for the long-term kleptoplast-retaining sea slug Elysia crispata morphotype clarki.</title>
        <authorList>
            <person name="Eastman K.E."/>
            <person name="Pendleton A.L."/>
            <person name="Shaikh M.A."/>
            <person name="Suttiyut T."/>
            <person name="Ogas R."/>
            <person name="Tomko P."/>
            <person name="Gavelis G."/>
            <person name="Widhalm J.R."/>
            <person name="Wisecaver J.H."/>
        </authorList>
    </citation>
    <scope>NUCLEOTIDE SEQUENCE</scope>
    <source>
        <strain evidence="2">ECLA1</strain>
    </source>
</reference>
<proteinExistence type="predicted"/>
<accession>A0AAE1ARW5</accession>
<organism evidence="2 3">
    <name type="scientific">Elysia crispata</name>
    <name type="common">lettuce slug</name>
    <dbReference type="NCBI Taxonomy" id="231223"/>
    <lineage>
        <taxon>Eukaryota</taxon>
        <taxon>Metazoa</taxon>
        <taxon>Spiralia</taxon>
        <taxon>Lophotrochozoa</taxon>
        <taxon>Mollusca</taxon>
        <taxon>Gastropoda</taxon>
        <taxon>Heterobranchia</taxon>
        <taxon>Euthyneura</taxon>
        <taxon>Panpulmonata</taxon>
        <taxon>Sacoglossa</taxon>
        <taxon>Placobranchoidea</taxon>
        <taxon>Plakobranchidae</taxon>
        <taxon>Elysia</taxon>
    </lineage>
</organism>
<feature type="compositionally biased region" description="Polar residues" evidence="1">
    <location>
        <begin position="14"/>
        <end position="23"/>
    </location>
</feature>
<sequence>MASRSDDVTINPAPITTRQRSSPETLARVEFGGLRTPEAMYSLPRLKAPNTVSDTIILLQHQHIGRLPSIHSVSHKIWLSS</sequence>
<protein>
    <submittedName>
        <fullName evidence="2">Uncharacterized protein</fullName>
    </submittedName>
</protein>
<evidence type="ECO:0000313" key="2">
    <source>
        <dbReference type="EMBL" id="KAK3791607.1"/>
    </source>
</evidence>
<feature type="region of interest" description="Disordered" evidence="1">
    <location>
        <begin position="1"/>
        <end position="23"/>
    </location>
</feature>
<keyword evidence="3" id="KW-1185">Reference proteome</keyword>
<name>A0AAE1ARW5_9GAST</name>
<dbReference type="AlphaFoldDB" id="A0AAE1ARW5"/>
<dbReference type="EMBL" id="JAWDGP010001468">
    <property type="protein sequence ID" value="KAK3791607.1"/>
    <property type="molecule type" value="Genomic_DNA"/>
</dbReference>